<feature type="compositionally biased region" description="Low complexity" evidence="1">
    <location>
        <begin position="266"/>
        <end position="280"/>
    </location>
</feature>
<keyword evidence="4" id="KW-1185">Reference proteome</keyword>
<organism evidence="3 4">
    <name type="scientific">Nannochloropsis salina CCMP1776</name>
    <dbReference type="NCBI Taxonomy" id="1027361"/>
    <lineage>
        <taxon>Eukaryota</taxon>
        <taxon>Sar</taxon>
        <taxon>Stramenopiles</taxon>
        <taxon>Ochrophyta</taxon>
        <taxon>Eustigmatophyceae</taxon>
        <taxon>Eustigmatales</taxon>
        <taxon>Monodopsidaceae</taxon>
        <taxon>Microchloropsis</taxon>
        <taxon>Microchloropsis salina</taxon>
    </lineage>
</organism>
<dbReference type="Pfam" id="PF02204">
    <property type="entry name" value="VPS9"/>
    <property type="match status" value="1"/>
</dbReference>
<feature type="compositionally biased region" description="Polar residues" evidence="1">
    <location>
        <begin position="252"/>
        <end position="264"/>
    </location>
</feature>
<feature type="compositionally biased region" description="Polar residues" evidence="1">
    <location>
        <begin position="287"/>
        <end position="310"/>
    </location>
</feature>
<gene>
    <name evidence="3" type="ORF">NSK_007053</name>
</gene>
<dbReference type="OrthoDB" id="10312603at2759"/>
<dbReference type="GO" id="GO:0097422">
    <property type="term" value="C:tubular endosome"/>
    <property type="evidence" value="ECO:0007669"/>
    <property type="project" value="TreeGrafter"/>
</dbReference>
<evidence type="ECO:0000313" key="4">
    <source>
        <dbReference type="Proteomes" id="UP000355283"/>
    </source>
</evidence>
<dbReference type="GO" id="GO:0005886">
    <property type="term" value="C:plasma membrane"/>
    <property type="evidence" value="ECO:0007669"/>
    <property type="project" value="TreeGrafter"/>
</dbReference>
<feature type="compositionally biased region" description="Acidic residues" evidence="1">
    <location>
        <begin position="661"/>
        <end position="672"/>
    </location>
</feature>
<dbReference type="GO" id="GO:0005085">
    <property type="term" value="F:guanyl-nucleotide exchange factor activity"/>
    <property type="evidence" value="ECO:0007669"/>
    <property type="project" value="TreeGrafter"/>
</dbReference>
<dbReference type="PANTHER" id="PTHR24170">
    <property type="entry name" value="ANKYRIN REPEAT DOMAIN-CONTAINING PROTEIN 27"/>
    <property type="match status" value="1"/>
</dbReference>
<dbReference type="PROSITE" id="PS51205">
    <property type="entry name" value="VPS9"/>
    <property type="match status" value="1"/>
</dbReference>
<feature type="region of interest" description="Disordered" evidence="1">
    <location>
        <begin position="361"/>
        <end position="380"/>
    </location>
</feature>
<dbReference type="InterPro" id="IPR037191">
    <property type="entry name" value="VPS9_dom_sf"/>
</dbReference>
<protein>
    <recommendedName>
        <fullName evidence="2">VPS9 domain-containing protein</fullName>
    </recommendedName>
</protein>
<feature type="compositionally biased region" description="Basic and acidic residues" evidence="1">
    <location>
        <begin position="557"/>
        <end position="569"/>
    </location>
</feature>
<dbReference type="AlphaFoldDB" id="A0A4D9CSK0"/>
<dbReference type="GO" id="GO:0005770">
    <property type="term" value="C:late endosome"/>
    <property type="evidence" value="ECO:0007669"/>
    <property type="project" value="TreeGrafter"/>
</dbReference>
<feature type="region of interest" description="Disordered" evidence="1">
    <location>
        <begin position="243"/>
        <end position="318"/>
    </location>
</feature>
<evidence type="ECO:0000313" key="3">
    <source>
        <dbReference type="EMBL" id="TFJ81806.1"/>
    </source>
</evidence>
<dbReference type="GO" id="GO:0030133">
    <property type="term" value="C:transport vesicle"/>
    <property type="evidence" value="ECO:0007669"/>
    <property type="project" value="TreeGrafter"/>
</dbReference>
<name>A0A4D9CSK0_9STRA</name>
<dbReference type="InterPro" id="IPR003123">
    <property type="entry name" value="VPS9"/>
</dbReference>
<dbReference type="InterPro" id="IPR051248">
    <property type="entry name" value="UPF0507/Ank_repeat_27"/>
</dbReference>
<dbReference type="Proteomes" id="UP000355283">
    <property type="component" value="Unassembled WGS sequence"/>
</dbReference>
<feature type="region of interest" description="Disordered" evidence="1">
    <location>
        <begin position="538"/>
        <end position="569"/>
    </location>
</feature>
<evidence type="ECO:0000259" key="2">
    <source>
        <dbReference type="PROSITE" id="PS51205"/>
    </source>
</evidence>
<dbReference type="Gene3D" id="1.20.1050.80">
    <property type="entry name" value="VPS9 domain"/>
    <property type="match status" value="1"/>
</dbReference>
<proteinExistence type="predicted"/>
<feature type="region of interest" description="Disordered" evidence="1">
    <location>
        <begin position="638"/>
        <end position="678"/>
    </location>
</feature>
<dbReference type="SUPFAM" id="SSF109993">
    <property type="entry name" value="VPS9 domain"/>
    <property type="match status" value="1"/>
</dbReference>
<dbReference type="GO" id="GO:0045022">
    <property type="term" value="P:early endosome to late endosome transport"/>
    <property type="evidence" value="ECO:0007669"/>
    <property type="project" value="TreeGrafter"/>
</dbReference>
<feature type="domain" description="VPS9" evidence="2">
    <location>
        <begin position="464"/>
        <end position="636"/>
    </location>
</feature>
<sequence length="714" mass="78075">MTTPSPSTSTTTRGRRLSSLTELMDAVGSLFPHPVQHMQSMQAPPSAVSRYHSILKTETSRLLGQADKAKRALSALEKTSLTEKNQLLRTGGRKHLGLWRHYTSLRRALLELEHEQWRQAATILQKQELIVLSWLREVDARKEKVKKGPRGTGEQEREEPKSSAIMRPPAELLEADSGVKTLKRRRFCLARLCDQAEKAMGKVVGETGWAGAEGGEERRLRLLGLVEEAQALYLTDGDAVDVVHPVRDDTGPESSGISSSTGADTSRPLLVPPDSSSSPLPCRPSPATSVPPSTQSSVNVPLLPSCSQPGPRQAHGVMGRRRQRVEAAFAFLLEDQRYREGRLLDRWLTLLEESASQSNVSVASRTRGEGQGGLPGAVSALGRSLPTTTTAVSNGSGSPRDTYLCTPRCIVAFINYFVHDRLLVPYALPPALRPALLGLMQALVFRRARRASSGYVKGGDQVFPELNKQWREQVQAALRLDATALGVPPPYLWGCPFPETARLLSEMALSMTPLEMTEALLRAVRCLHHEAGAAAAKAQREGRLQKLQRAGGEGGGEGDREARTAESEPAHSLPADVLFPLLVYALVQSECPDIFSCLYVLRHFASGNHVGEQAYYCTTLEAAVAHIFWLPVGEERRRKGGSHGAAEDETGGREGGKQEAVEEEGGMEEPVLEDLGPSFSVEEQERGLQFLDEWLAAEAAMEETMDILEQDGWF</sequence>
<feature type="compositionally biased region" description="Basic and acidic residues" evidence="1">
    <location>
        <begin position="650"/>
        <end position="660"/>
    </location>
</feature>
<comment type="caution">
    <text evidence="3">The sequence shown here is derived from an EMBL/GenBank/DDBJ whole genome shotgun (WGS) entry which is preliminary data.</text>
</comment>
<dbReference type="GO" id="GO:0005769">
    <property type="term" value="C:early endosome"/>
    <property type="evidence" value="ECO:0007669"/>
    <property type="project" value="TreeGrafter"/>
</dbReference>
<reference evidence="3 4" key="1">
    <citation type="submission" date="2019-01" db="EMBL/GenBank/DDBJ databases">
        <title>Nuclear Genome Assembly of the Microalgal Biofuel strain Nannochloropsis salina CCMP1776.</title>
        <authorList>
            <person name="Hovde B."/>
        </authorList>
    </citation>
    <scope>NUCLEOTIDE SEQUENCE [LARGE SCALE GENOMIC DNA]</scope>
    <source>
        <strain evidence="3 4">CCMP1776</strain>
    </source>
</reference>
<accession>A0A4D9CSK0</accession>
<dbReference type="EMBL" id="SDOX01000122">
    <property type="protein sequence ID" value="TFJ81806.1"/>
    <property type="molecule type" value="Genomic_DNA"/>
</dbReference>
<dbReference type="PANTHER" id="PTHR24170:SF1">
    <property type="entry name" value="DOMAIN PROTEIN, PUTATIVE (AFU_ORTHOLOGUE AFUA_1G09870)-RELATED"/>
    <property type="match status" value="1"/>
</dbReference>
<evidence type="ECO:0000256" key="1">
    <source>
        <dbReference type="SAM" id="MobiDB-lite"/>
    </source>
</evidence>
<feature type="region of interest" description="Disordered" evidence="1">
    <location>
        <begin position="143"/>
        <end position="166"/>
    </location>
</feature>
<dbReference type="GO" id="GO:0000149">
    <property type="term" value="F:SNARE binding"/>
    <property type="evidence" value="ECO:0007669"/>
    <property type="project" value="TreeGrafter"/>
</dbReference>